<proteinExistence type="predicted"/>
<reference evidence="2 3" key="1">
    <citation type="submission" date="2015-11" db="EMBL/GenBank/DDBJ databases">
        <title>Expanding the genomic diversity of Burkholderia species for the development of highly accurate diagnostics.</title>
        <authorList>
            <person name="Sahl J."/>
            <person name="Keim P."/>
            <person name="Wagner D."/>
        </authorList>
    </citation>
    <scope>NUCLEOTIDE SEQUENCE [LARGE SCALE GENOMIC DNA]</scope>
    <source>
        <strain evidence="2 3">MSMB1808WGS</strain>
    </source>
</reference>
<comment type="caution">
    <text evidence="2">The sequence shown here is derived from an EMBL/GenBank/DDBJ whole genome shotgun (WGS) entry which is preliminary data.</text>
</comment>
<dbReference type="Pfam" id="PF15515">
    <property type="entry name" value="MvaI_BcnI"/>
    <property type="match status" value="1"/>
</dbReference>
<accession>A0AAW3MQQ1</accession>
<evidence type="ECO:0000313" key="2">
    <source>
        <dbReference type="EMBL" id="KVP89731.1"/>
    </source>
</evidence>
<name>A0AAW3MQQ1_9BURK</name>
<feature type="domain" description="MvaI/BcnI restriction endonuclease" evidence="1">
    <location>
        <begin position="2"/>
        <end position="87"/>
    </location>
</feature>
<protein>
    <recommendedName>
        <fullName evidence="1">MvaI/BcnI restriction endonuclease domain-containing protein</fullName>
    </recommendedName>
</protein>
<dbReference type="Proteomes" id="UP000056453">
    <property type="component" value="Unassembled WGS sequence"/>
</dbReference>
<keyword evidence="3" id="KW-1185">Reference proteome</keyword>
<dbReference type="InterPro" id="IPR029127">
    <property type="entry name" value="MvaI_BcnI"/>
</dbReference>
<dbReference type="AlphaFoldDB" id="A0AAW3MQQ1"/>
<evidence type="ECO:0000313" key="3">
    <source>
        <dbReference type="Proteomes" id="UP000056453"/>
    </source>
</evidence>
<dbReference type="EMBL" id="LPBJ01000094">
    <property type="protein sequence ID" value="KVP89731.1"/>
    <property type="molecule type" value="Genomic_DNA"/>
</dbReference>
<gene>
    <name evidence="2" type="ORF">WJ96_19630</name>
</gene>
<organism evidence="2 3">
    <name type="scientific">Burkholderia ubonensis</name>
    <dbReference type="NCBI Taxonomy" id="101571"/>
    <lineage>
        <taxon>Bacteria</taxon>
        <taxon>Pseudomonadati</taxon>
        <taxon>Pseudomonadota</taxon>
        <taxon>Betaproteobacteria</taxon>
        <taxon>Burkholderiales</taxon>
        <taxon>Burkholderiaceae</taxon>
        <taxon>Burkholderia</taxon>
        <taxon>Burkholderia cepacia complex</taxon>
    </lineage>
</organism>
<evidence type="ECO:0000259" key="1">
    <source>
        <dbReference type="Pfam" id="PF15515"/>
    </source>
</evidence>
<sequence length="108" mass="12254">MNSWGAKHNETVYIPALKANNPDPIESANGYEYVVTFAPKVMWCHKTSAEQMLKAIHDGVIFLDPAPKLHTSDPSKNKRRAQWRVSDITKAAPALYSHVEFRDLESHH</sequence>